<evidence type="ECO:0000313" key="2">
    <source>
        <dbReference type="Proteomes" id="UP000654345"/>
    </source>
</evidence>
<comment type="caution">
    <text evidence="1">The sequence shown here is derived from an EMBL/GenBank/DDBJ whole genome shotgun (WGS) entry which is preliminary data.</text>
</comment>
<keyword evidence="2" id="KW-1185">Reference proteome</keyword>
<gene>
    <name evidence="1" type="ORF">KSB_04220</name>
</gene>
<protein>
    <submittedName>
        <fullName evidence="1">Uncharacterized protein</fullName>
    </submittedName>
</protein>
<sequence>MCRTTRRKDVVLYVLKKMLKKNNFDGVPGSLVGYRRSLFVVGRGSVYPSLAGSQL</sequence>
<proteinExistence type="predicted"/>
<organism evidence="1 2">
    <name type="scientific">Ktedonobacter robiniae</name>
    <dbReference type="NCBI Taxonomy" id="2778365"/>
    <lineage>
        <taxon>Bacteria</taxon>
        <taxon>Bacillati</taxon>
        <taxon>Chloroflexota</taxon>
        <taxon>Ktedonobacteria</taxon>
        <taxon>Ktedonobacterales</taxon>
        <taxon>Ktedonobacteraceae</taxon>
        <taxon>Ktedonobacter</taxon>
    </lineage>
</organism>
<name>A0ABQ3UGX2_9CHLR</name>
<reference evidence="1 2" key="1">
    <citation type="journal article" date="2021" name="Int. J. Syst. Evol. Microbiol.">
        <title>Reticulibacter mediterranei gen. nov., sp. nov., within the new family Reticulibacteraceae fam. nov., and Ktedonospora formicarum gen. nov., sp. nov., Ktedonobacter robiniae sp. nov., Dictyobacter formicarum sp. nov. and Dictyobacter arantiisoli sp. nov., belonging to the class Ktedonobacteria.</title>
        <authorList>
            <person name="Yabe S."/>
            <person name="Zheng Y."/>
            <person name="Wang C.M."/>
            <person name="Sakai Y."/>
            <person name="Abe K."/>
            <person name="Yokota A."/>
            <person name="Donadio S."/>
            <person name="Cavaletti L."/>
            <person name="Monciardini P."/>
        </authorList>
    </citation>
    <scope>NUCLEOTIDE SEQUENCE [LARGE SCALE GENOMIC DNA]</scope>
    <source>
        <strain evidence="1 2">SOSP1-30</strain>
    </source>
</reference>
<accession>A0ABQ3UGX2</accession>
<dbReference type="Proteomes" id="UP000654345">
    <property type="component" value="Unassembled WGS sequence"/>
</dbReference>
<dbReference type="EMBL" id="BNJG01000001">
    <property type="protein sequence ID" value="GHO51947.1"/>
    <property type="molecule type" value="Genomic_DNA"/>
</dbReference>
<evidence type="ECO:0000313" key="1">
    <source>
        <dbReference type="EMBL" id="GHO51947.1"/>
    </source>
</evidence>